<dbReference type="RefSeq" id="WP_044630954.1">
    <property type="nucleotide sequence ID" value="NZ_JTDW01000001.1"/>
</dbReference>
<dbReference type="Proteomes" id="UP000032578">
    <property type="component" value="Unassembled WGS sequence"/>
</dbReference>
<protein>
    <submittedName>
        <fullName evidence="1">Uncharacterized protein</fullName>
    </submittedName>
</protein>
<keyword evidence="2" id="KW-1185">Reference proteome</keyword>
<evidence type="ECO:0000313" key="2">
    <source>
        <dbReference type="Proteomes" id="UP000032578"/>
    </source>
</evidence>
<organism evidence="1 2">
    <name type="scientific">Neotamlana sedimentorum</name>
    <dbReference type="NCBI Taxonomy" id="1435349"/>
    <lineage>
        <taxon>Bacteria</taxon>
        <taxon>Pseudomonadati</taxon>
        <taxon>Bacteroidota</taxon>
        <taxon>Flavobacteriia</taxon>
        <taxon>Flavobacteriales</taxon>
        <taxon>Flavobacteriaceae</taxon>
        <taxon>Neotamlana</taxon>
    </lineage>
</organism>
<dbReference type="AlphaFoldDB" id="A0A0D7WD10"/>
<dbReference type="OrthoDB" id="747541at2"/>
<name>A0A0D7WD10_9FLAO</name>
<reference evidence="1 2" key="1">
    <citation type="submission" date="2014-11" db="EMBL/GenBank/DDBJ databases">
        <title>Tamlana sedimentorum sp. nov., isolated from shallow sand sediments of the Sea of Japan.</title>
        <authorList>
            <person name="Romanenko L.A."/>
        </authorList>
    </citation>
    <scope>NUCLEOTIDE SEQUENCE [LARGE SCALE GENOMIC DNA]</scope>
    <source>
        <strain evidence="1 2">JCM 19808</strain>
    </source>
</reference>
<dbReference type="EMBL" id="JTDW01000001">
    <property type="protein sequence ID" value="KJD36959.1"/>
    <property type="molecule type" value="Genomic_DNA"/>
</dbReference>
<accession>A0A0D7WD10</accession>
<dbReference type="PATRIC" id="fig|1435349.4.peg.85"/>
<sequence length="68" mass="8074">MSVYFHANFNLNRNILSGILKRLIQEPKLNDAQIAEQFEYKAPFTKRYKSWLRKCGILENSREVSKIN</sequence>
<proteinExistence type="predicted"/>
<comment type="caution">
    <text evidence="1">The sequence shown here is derived from an EMBL/GenBank/DDBJ whole genome shotgun (WGS) entry which is preliminary data.</text>
</comment>
<gene>
    <name evidence="1" type="ORF">PW52_00420</name>
</gene>
<evidence type="ECO:0000313" key="1">
    <source>
        <dbReference type="EMBL" id="KJD36959.1"/>
    </source>
</evidence>